<dbReference type="OrthoDB" id="2447694at2759"/>
<proteinExistence type="predicted"/>
<protein>
    <submittedName>
        <fullName evidence="1">Uncharacterized protein</fullName>
    </submittedName>
</protein>
<dbReference type="EMBL" id="QKWP01001039">
    <property type="protein sequence ID" value="RIB12270.1"/>
    <property type="molecule type" value="Genomic_DNA"/>
</dbReference>
<sequence length="223" mass="25943">MFGDKPNFSYNTSLLLRNANKDQLFGVWTDDSLTEDWHNKERTLARYVSNVLMKELGSAGKREKVTDSFVNFLLSVLKFNEYPFSLELKADCYFNVHNKKVISKTDFSGNLFVIIDEDKHLHSANKSNWWGECQIAGEVLASAYINHQEISGRYHIQSLFAIRVIGTRFTFYRAEIESNYLDSLWEGFPTGKMYIYRYPVDQSTVQVDIHSLIIQILIKEKRS</sequence>
<dbReference type="Proteomes" id="UP000266673">
    <property type="component" value="Unassembled WGS sequence"/>
</dbReference>
<dbReference type="AlphaFoldDB" id="A0A397UPY2"/>
<gene>
    <name evidence="1" type="ORF">C2G38_36661</name>
</gene>
<comment type="caution">
    <text evidence="1">The sequence shown here is derived from an EMBL/GenBank/DDBJ whole genome shotgun (WGS) entry which is preliminary data.</text>
</comment>
<accession>A0A397UPY2</accession>
<organism evidence="1 2">
    <name type="scientific">Gigaspora rosea</name>
    <dbReference type="NCBI Taxonomy" id="44941"/>
    <lineage>
        <taxon>Eukaryota</taxon>
        <taxon>Fungi</taxon>
        <taxon>Fungi incertae sedis</taxon>
        <taxon>Mucoromycota</taxon>
        <taxon>Glomeromycotina</taxon>
        <taxon>Glomeromycetes</taxon>
        <taxon>Diversisporales</taxon>
        <taxon>Gigasporaceae</taxon>
        <taxon>Gigaspora</taxon>
    </lineage>
</organism>
<evidence type="ECO:0000313" key="1">
    <source>
        <dbReference type="EMBL" id="RIB12270.1"/>
    </source>
</evidence>
<keyword evidence="2" id="KW-1185">Reference proteome</keyword>
<name>A0A397UPY2_9GLOM</name>
<evidence type="ECO:0000313" key="2">
    <source>
        <dbReference type="Proteomes" id="UP000266673"/>
    </source>
</evidence>
<reference evidence="1 2" key="1">
    <citation type="submission" date="2018-06" db="EMBL/GenBank/DDBJ databases">
        <title>Comparative genomics reveals the genomic features of Rhizophagus irregularis, R. cerebriforme, R. diaphanum and Gigaspora rosea, and their symbiotic lifestyle signature.</title>
        <authorList>
            <person name="Morin E."/>
            <person name="San Clemente H."/>
            <person name="Chen E.C.H."/>
            <person name="De La Providencia I."/>
            <person name="Hainaut M."/>
            <person name="Kuo A."/>
            <person name="Kohler A."/>
            <person name="Murat C."/>
            <person name="Tang N."/>
            <person name="Roy S."/>
            <person name="Loubradou J."/>
            <person name="Henrissat B."/>
            <person name="Grigoriev I.V."/>
            <person name="Corradi N."/>
            <person name="Roux C."/>
            <person name="Martin F.M."/>
        </authorList>
    </citation>
    <scope>NUCLEOTIDE SEQUENCE [LARGE SCALE GENOMIC DNA]</scope>
    <source>
        <strain evidence="1 2">DAOM 194757</strain>
    </source>
</reference>